<organism evidence="2">
    <name type="scientific">Sesamum latifolium</name>
    <dbReference type="NCBI Taxonomy" id="2727402"/>
    <lineage>
        <taxon>Eukaryota</taxon>
        <taxon>Viridiplantae</taxon>
        <taxon>Streptophyta</taxon>
        <taxon>Embryophyta</taxon>
        <taxon>Tracheophyta</taxon>
        <taxon>Spermatophyta</taxon>
        <taxon>Magnoliopsida</taxon>
        <taxon>eudicotyledons</taxon>
        <taxon>Gunneridae</taxon>
        <taxon>Pentapetalae</taxon>
        <taxon>asterids</taxon>
        <taxon>lamiids</taxon>
        <taxon>Lamiales</taxon>
        <taxon>Pedaliaceae</taxon>
        <taxon>Sesamum</taxon>
    </lineage>
</organism>
<feature type="compositionally biased region" description="Basic and acidic residues" evidence="1">
    <location>
        <begin position="86"/>
        <end position="98"/>
    </location>
</feature>
<reference evidence="2" key="2">
    <citation type="journal article" date="2024" name="Plant">
        <title>Genomic evolution and insights into agronomic trait innovations of Sesamum species.</title>
        <authorList>
            <person name="Miao H."/>
            <person name="Wang L."/>
            <person name="Qu L."/>
            <person name="Liu H."/>
            <person name="Sun Y."/>
            <person name="Le M."/>
            <person name="Wang Q."/>
            <person name="Wei S."/>
            <person name="Zheng Y."/>
            <person name="Lin W."/>
            <person name="Duan Y."/>
            <person name="Cao H."/>
            <person name="Xiong S."/>
            <person name="Wang X."/>
            <person name="Wei L."/>
            <person name="Li C."/>
            <person name="Ma Q."/>
            <person name="Ju M."/>
            <person name="Zhao R."/>
            <person name="Li G."/>
            <person name="Mu C."/>
            <person name="Tian Q."/>
            <person name="Mei H."/>
            <person name="Zhang T."/>
            <person name="Gao T."/>
            <person name="Zhang H."/>
        </authorList>
    </citation>
    <scope>NUCLEOTIDE SEQUENCE</scope>
    <source>
        <strain evidence="2">KEN1</strain>
    </source>
</reference>
<feature type="region of interest" description="Disordered" evidence="1">
    <location>
        <begin position="77"/>
        <end position="101"/>
    </location>
</feature>
<accession>A0AAW2SR76</accession>
<comment type="caution">
    <text evidence="2">The sequence shown here is derived from an EMBL/GenBank/DDBJ whole genome shotgun (WGS) entry which is preliminary data.</text>
</comment>
<name>A0AAW2SR76_9LAMI</name>
<gene>
    <name evidence="2" type="ORF">Slati_4459600</name>
</gene>
<evidence type="ECO:0008006" key="3">
    <source>
        <dbReference type="Google" id="ProtNLM"/>
    </source>
</evidence>
<dbReference type="AlphaFoldDB" id="A0AAW2SR76"/>
<reference evidence="2" key="1">
    <citation type="submission" date="2020-06" db="EMBL/GenBank/DDBJ databases">
        <authorList>
            <person name="Li T."/>
            <person name="Hu X."/>
            <person name="Zhang T."/>
            <person name="Song X."/>
            <person name="Zhang H."/>
            <person name="Dai N."/>
            <person name="Sheng W."/>
            <person name="Hou X."/>
            <person name="Wei L."/>
        </authorList>
    </citation>
    <scope>NUCLEOTIDE SEQUENCE</scope>
    <source>
        <strain evidence="2">KEN1</strain>
        <tissue evidence="2">Leaf</tissue>
    </source>
</reference>
<sequence>MLLFKFNHIIDRDRALKGYPWSFDKHVLILSSIRADENPMHVDLNCCDLYVHVHDLPLSHMNLGVVGNMLGGSITPPRPKIPTHNLARDEDATSKDPEDGQTLVKETVPSIPHAPEDRDNQMGENMMLIDSILSLKASSKANMGRLARLDQSHSRLIPADLVPLSNYSTGALVLAATDLTDIPF</sequence>
<proteinExistence type="predicted"/>
<evidence type="ECO:0000313" key="2">
    <source>
        <dbReference type="EMBL" id="KAL0394934.1"/>
    </source>
</evidence>
<protein>
    <recommendedName>
        <fullName evidence="3">DUF4283 domain-containing protein</fullName>
    </recommendedName>
</protein>
<evidence type="ECO:0000256" key="1">
    <source>
        <dbReference type="SAM" id="MobiDB-lite"/>
    </source>
</evidence>
<dbReference type="EMBL" id="JACGWN010000016">
    <property type="protein sequence ID" value="KAL0394934.1"/>
    <property type="molecule type" value="Genomic_DNA"/>
</dbReference>